<dbReference type="PRINTS" id="PR01023">
    <property type="entry name" value="NAFLGMOTY"/>
</dbReference>
<feature type="compositionally biased region" description="Low complexity" evidence="5">
    <location>
        <begin position="392"/>
        <end position="403"/>
    </location>
</feature>
<evidence type="ECO:0000259" key="6">
    <source>
        <dbReference type="PROSITE" id="PS51123"/>
    </source>
</evidence>
<proteinExistence type="predicted"/>
<feature type="compositionally biased region" description="Basic and acidic residues" evidence="5">
    <location>
        <begin position="373"/>
        <end position="391"/>
    </location>
</feature>
<feature type="domain" description="OmpA-like" evidence="6">
    <location>
        <begin position="232"/>
        <end position="349"/>
    </location>
</feature>
<dbReference type="SUPFAM" id="SSF103088">
    <property type="entry name" value="OmpA-like"/>
    <property type="match status" value="1"/>
</dbReference>
<dbReference type="OrthoDB" id="1149075at2"/>
<dbReference type="PANTHER" id="PTHR30329:SF21">
    <property type="entry name" value="LIPOPROTEIN YIAD-RELATED"/>
    <property type="match status" value="1"/>
</dbReference>
<evidence type="ECO:0000256" key="3">
    <source>
        <dbReference type="ARBA" id="ARBA00023237"/>
    </source>
</evidence>
<dbReference type="KEGG" id="lug:FPZ22_05330"/>
<sequence>MAASLAWGMDFHQLTDAIHSHCDGRVSFHRPASRLVLSTVHQSGELTMKPHRPLSQPRLFQVLSAAPALALALAAPAWASDDCKPHPLFTPMQGYHVVQCEYSDFDAKDVPVGLVRDYLEAEMKTVEGIYEYVTYGIDDGVAPSSPLKILRNHLDAAKARGATVVWQPGKESFAASEWADIQQQIATLRMHEGGREYWVHLGSVNDGDYYAIASMTSEAMVQEVSANELLQQFAQQGFLTLDVHFDTGKASIRAESAAVLDQAASMLQQVPSVHVEVGGHTDNIGSAASNLTLSQQRANSVRAALIQRGIDDGRLTAKGYGDTEPVADNRSEVGRAANRRVEIKKTGGVVAAVPAAATARPAAPSPSPAPAQEKPRKEGHAGRFARERAENAGEAAESEAGAAVDGKVRDKARRILDRIL</sequence>
<dbReference type="Proteomes" id="UP000316584">
    <property type="component" value="Chromosome"/>
</dbReference>
<evidence type="ECO:0000313" key="7">
    <source>
        <dbReference type="EMBL" id="QDW66388.1"/>
    </source>
</evidence>
<dbReference type="AlphaFoldDB" id="A0A518N3B6"/>
<evidence type="ECO:0000256" key="2">
    <source>
        <dbReference type="ARBA" id="ARBA00023136"/>
    </source>
</evidence>
<dbReference type="PANTHER" id="PTHR30329">
    <property type="entry name" value="STATOR ELEMENT OF FLAGELLAR MOTOR COMPLEX"/>
    <property type="match status" value="1"/>
</dbReference>
<dbReference type="InterPro" id="IPR006664">
    <property type="entry name" value="OMP_bac"/>
</dbReference>
<organism evidence="7 8">
    <name type="scientific">Luteimonas granuli</name>
    <dbReference type="NCBI Taxonomy" id="1176533"/>
    <lineage>
        <taxon>Bacteria</taxon>
        <taxon>Pseudomonadati</taxon>
        <taxon>Pseudomonadota</taxon>
        <taxon>Gammaproteobacteria</taxon>
        <taxon>Lysobacterales</taxon>
        <taxon>Lysobacteraceae</taxon>
        <taxon>Luteimonas</taxon>
    </lineage>
</organism>
<dbReference type="PROSITE" id="PS51123">
    <property type="entry name" value="OMPA_2"/>
    <property type="match status" value="1"/>
</dbReference>
<evidence type="ECO:0000256" key="4">
    <source>
        <dbReference type="PROSITE-ProRule" id="PRU00473"/>
    </source>
</evidence>
<name>A0A518N3B6_9GAMM</name>
<protein>
    <submittedName>
        <fullName evidence="7">OmpA family protein</fullName>
    </submittedName>
</protein>
<feature type="region of interest" description="Disordered" evidence="5">
    <location>
        <begin position="356"/>
        <end position="408"/>
    </location>
</feature>
<reference evidence="7 8" key="1">
    <citation type="submission" date="2019-07" db="EMBL/GenBank/DDBJ databases">
        <title>Full genome sequence of Luteimonas sp. Gr-4.</title>
        <authorList>
            <person name="Im W.-T."/>
        </authorList>
    </citation>
    <scope>NUCLEOTIDE SEQUENCE [LARGE SCALE GENOMIC DNA]</scope>
    <source>
        <strain evidence="7 8">Gr-4</strain>
    </source>
</reference>
<gene>
    <name evidence="7" type="ORF">FPZ22_05330</name>
</gene>
<keyword evidence="8" id="KW-1185">Reference proteome</keyword>
<dbReference type="Pfam" id="PF00691">
    <property type="entry name" value="OmpA"/>
    <property type="match status" value="1"/>
</dbReference>
<keyword evidence="3" id="KW-0998">Cell outer membrane</keyword>
<dbReference type="CDD" id="cd07185">
    <property type="entry name" value="OmpA_C-like"/>
    <property type="match status" value="1"/>
</dbReference>
<dbReference type="InterPro" id="IPR006665">
    <property type="entry name" value="OmpA-like"/>
</dbReference>
<dbReference type="InterPro" id="IPR036737">
    <property type="entry name" value="OmpA-like_sf"/>
</dbReference>
<keyword evidence="2 4" id="KW-0472">Membrane</keyword>
<comment type="subcellular location">
    <subcellularLocation>
        <location evidence="1">Cell outer membrane</location>
    </subcellularLocation>
</comment>
<accession>A0A518N3B6</accession>
<dbReference type="Gene3D" id="3.30.1330.60">
    <property type="entry name" value="OmpA-like domain"/>
    <property type="match status" value="1"/>
</dbReference>
<dbReference type="PRINTS" id="PR01021">
    <property type="entry name" value="OMPADOMAIN"/>
</dbReference>
<dbReference type="GO" id="GO:0009279">
    <property type="term" value="C:cell outer membrane"/>
    <property type="evidence" value="ECO:0007669"/>
    <property type="project" value="UniProtKB-SubCell"/>
</dbReference>
<evidence type="ECO:0000256" key="1">
    <source>
        <dbReference type="ARBA" id="ARBA00004442"/>
    </source>
</evidence>
<dbReference type="EMBL" id="CP042218">
    <property type="protein sequence ID" value="QDW66388.1"/>
    <property type="molecule type" value="Genomic_DNA"/>
</dbReference>
<dbReference type="InterPro" id="IPR050330">
    <property type="entry name" value="Bact_OuterMem_StrucFunc"/>
</dbReference>
<evidence type="ECO:0000313" key="8">
    <source>
        <dbReference type="Proteomes" id="UP000316584"/>
    </source>
</evidence>
<evidence type="ECO:0000256" key="5">
    <source>
        <dbReference type="SAM" id="MobiDB-lite"/>
    </source>
</evidence>